<feature type="binding site" evidence="15">
    <location>
        <position position="174"/>
    </location>
    <ligand>
        <name>NADP(+)</name>
        <dbReference type="ChEBI" id="CHEBI:58349"/>
    </ligand>
</feature>
<evidence type="ECO:0000256" key="12">
    <source>
        <dbReference type="ARBA" id="ARBA00023268"/>
    </source>
</evidence>
<dbReference type="CDD" id="cd01284">
    <property type="entry name" value="Riboflavin_deaminase-reductase"/>
    <property type="match status" value="1"/>
</dbReference>
<dbReference type="GO" id="GO:0008270">
    <property type="term" value="F:zinc ion binding"/>
    <property type="evidence" value="ECO:0007669"/>
    <property type="project" value="InterPro"/>
</dbReference>
<dbReference type="GO" id="GO:0008703">
    <property type="term" value="F:5-amino-6-(5-phosphoribosylamino)uracil reductase activity"/>
    <property type="evidence" value="ECO:0007669"/>
    <property type="project" value="UniProtKB-EC"/>
</dbReference>
<comment type="pathway">
    <text evidence="3 13">Cofactor biosynthesis; riboflavin biosynthesis; 5-amino-6-(D-ribitylamino)uracil from GTP: step 3/4.</text>
</comment>
<feature type="binding site" evidence="15">
    <location>
        <position position="288"/>
    </location>
    <ligand>
        <name>substrate</name>
    </ligand>
</feature>
<comment type="pathway">
    <text evidence="2 13">Cofactor biosynthesis; riboflavin biosynthesis; 5-amino-6-(D-ribitylamino)uracil from GTP: step 2/4.</text>
</comment>
<dbReference type="PROSITE" id="PS51747">
    <property type="entry name" value="CYT_DCMP_DEAMINASES_2"/>
    <property type="match status" value="1"/>
</dbReference>
<evidence type="ECO:0000256" key="6">
    <source>
        <dbReference type="ARBA" id="ARBA00022619"/>
    </source>
</evidence>
<evidence type="ECO:0000256" key="8">
    <source>
        <dbReference type="ARBA" id="ARBA00022801"/>
    </source>
</evidence>
<dbReference type="FunFam" id="3.40.140.10:FF:000025">
    <property type="entry name" value="Riboflavin biosynthesis protein RibD"/>
    <property type="match status" value="1"/>
</dbReference>
<evidence type="ECO:0000256" key="1">
    <source>
        <dbReference type="ARBA" id="ARBA00002151"/>
    </source>
</evidence>
<dbReference type="Gene3D" id="3.40.430.10">
    <property type="entry name" value="Dihydrofolate Reductase, subunit A"/>
    <property type="match status" value="1"/>
</dbReference>
<comment type="similarity">
    <text evidence="5 13">In the C-terminal section; belongs to the HTP reductase family.</text>
</comment>
<feature type="binding site" evidence="15">
    <location>
        <position position="200"/>
    </location>
    <ligand>
        <name>NADP(+)</name>
        <dbReference type="ChEBI" id="CHEBI:58349"/>
    </ligand>
</feature>
<reference evidence="18 19" key="1">
    <citation type="submission" date="2016-10" db="EMBL/GenBank/DDBJ databases">
        <authorList>
            <person name="de Groot N.N."/>
        </authorList>
    </citation>
    <scope>NUCLEOTIDE SEQUENCE [LARGE SCALE GENOMIC DNA]</scope>
    <source>
        <strain evidence="18 19">DSM 23581</strain>
    </source>
</reference>
<comment type="catalytic activity">
    <reaction evidence="13">
        <text>5-amino-6-(5-phospho-D-ribitylamino)uracil + NADP(+) = 5-amino-6-(5-phospho-D-ribosylamino)uracil + NADPH + H(+)</text>
        <dbReference type="Rhea" id="RHEA:17845"/>
        <dbReference type="ChEBI" id="CHEBI:15378"/>
        <dbReference type="ChEBI" id="CHEBI:57783"/>
        <dbReference type="ChEBI" id="CHEBI:58349"/>
        <dbReference type="ChEBI" id="CHEBI:58421"/>
        <dbReference type="ChEBI" id="CHEBI:58453"/>
        <dbReference type="EC" id="1.1.1.193"/>
    </reaction>
</comment>
<gene>
    <name evidence="18" type="ORF">SAMN05421540_10221</name>
</gene>
<evidence type="ECO:0000256" key="13">
    <source>
        <dbReference type="PIRNR" id="PIRNR006769"/>
    </source>
</evidence>
<dbReference type="Gene3D" id="3.40.140.10">
    <property type="entry name" value="Cytidine Deaminase, domain 2"/>
    <property type="match status" value="1"/>
</dbReference>
<feature type="binding site" evidence="15">
    <location>
        <position position="211"/>
    </location>
    <ligand>
        <name>substrate</name>
    </ligand>
</feature>
<feature type="binding site" evidence="16">
    <location>
        <position position="87"/>
    </location>
    <ligand>
        <name>Zn(2+)</name>
        <dbReference type="ChEBI" id="CHEBI:29105"/>
        <note>catalytic</note>
    </ligand>
</feature>
<dbReference type="InterPro" id="IPR024072">
    <property type="entry name" value="DHFR-like_dom_sf"/>
</dbReference>
<feature type="domain" description="CMP/dCMP-type deaminase" evidence="17">
    <location>
        <begin position="2"/>
        <end position="126"/>
    </location>
</feature>
<evidence type="ECO:0000256" key="10">
    <source>
        <dbReference type="ARBA" id="ARBA00022857"/>
    </source>
</evidence>
<dbReference type="Pfam" id="PF01872">
    <property type="entry name" value="RibD_C"/>
    <property type="match status" value="1"/>
</dbReference>
<dbReference type="InterPro" id="IPR050765">
    <property type="entry name" value="Riboflavin_Biosynth_HTPR"/>
</dbReference>
<evidence type="ECO:0000259" key="17">
    <source>
        <dbReference type="PROSITE" id="PS51747"/>
    </source>
</evidence>
<evidence type="ECO:0000256" key="7">
    <source>
        <dbReference type="ARBA" id="ARBA00022723"/>
    </source>
</evidence>
<evidence type="ECO:0000256" key="2">
    <source>
        <dbReference type="ARBA" id="ARBA00004882"/>
    </source>
</evidence>
<dbReference type="EC" id="1.1.1.193" evidence="13"/>
<dbReference type="RefSeq" id="WP_093238875.1">
    <property type="nucleotide sequence ID" value="NZ_FNQF01000002.1"/>
</dbReference>
<dbReference type="PANTHER" id="PTHR38011">
    <property type="entry name" value="DIHYDROFOLATE REDUCTASE FAMILY PROTEIN (AFU_ORTHOLOGUE AFUA_8G06820)"/>
    <property type="match status" value="1"/>
</dbReference>
<evidence type="ECO:0000313" key="18">
    <source>
        <dbReference type="EMBL" id="SDZ87031.1"/>
    </source>
</evidence>
<dbReference type="PROSITE" id="PS00903">
    <property type="entry name" value="CYT_DCMP_DEAMINASES_1"/>
    <property type="match status" value="1"/>
</dbReference>
<evidence type="ECO:0000256" key="9">
    <source>
        <dbReference type="ARBA" id="ARBA00022833"/>
    </source>
</evidence>
<feature type="active site" description="Proton donor" evidence="14">
    <location>
        <position position="53"/>
    </location>
</feature>
<comment type="similarity">
    <text evidence="4 13">In the N-terminal section; belongs to the cytidine and deoxycytidylate deaminase family.</text>
</comment>
<keyword evidence="12" id="KW-0511">Multifunctional enzyme</keyword>
<evidence type="ECO:0000256" key="14">
    <source>
        <dbReference type="PIRSR" id="PIRSR006769-1"/>
    </source>
</evidence>
<keyword evidence="6 13" id="KW-0686">Riboflavin biosynthesis</keyword>
<feature type="binding site" evidence="16">
    <location>
        <position position="51"/>
    </location>
    <ligand>
        <name>Zn(2+)</name>
        <dbReference type="ChEBI" id="CHEBI:29105"/>
        <note>catalytic</note>
    </ligand>
</feature>
<evidence type="ECO:0000256" key="4">
    <source>
        <dbReference type="ARBA" id="ARBA00005259"/>
    </source>
</evidence>
<name>A0A1H3WJP9_9FLAO</name>
<dbReference type="SUPFAM" id="SSF53597">
    <property type="entry name" value="Dihydrofolate reductase-like"/>
    <property type="match status" value="1"/>
</dbReference>
<dbReference type="InterPro" id="IPR002734">
    <property type="entry name" value="RibDG_C"/>
</dbReference>
<dbReference type="GO" id="GO:0008835">
    <property type="term" value="F:diaminohydroxyphosphoribosylaminopyrimidine deaminase activity"/>
    <property type="evidence" value="ECO:0007669"/>
    <property type="project" value="UniProtKB-EC"/>
</dbReference>
<evidence type="ECO:0000256" key="3">
    <source>
        <dbReference type="ARBA" id="ARBA00004910"/>
    </source>
</evidence>
<comment type="cofactor">
    <cofactor evidence="13 16">
        <name>Zn(2+)</name>
        <dbReference type="ChEBI" id="CHEBI:29105"/>
    </cofactor>
    <text evidence="13 16">Binds 1 zinc ion.</text>
</comment>
<feature type="binding site" evidence="15">
    <location>
        <position position="188"/>
    </location>
    <ligand>
        <name>substrate</name>
    </ligand>
</feature>
<dbReference type="Proteomes" id="UP000198820">
    <property type="component" value="Unassembled WGS sequence"/>
</dbReference>
<dbReference type="InterPro" id="IPR002125">
    <property type="entry name" value="CMP_dCMP_dom"/>
</dbReference>
<keyword evidence="7 13" id="KW-0479">Metal-binding</keyword>
<dbReference type="PIRSF" id="PIRSF006769">
    <property type="entry name" value="RibD"/>
    <property type="match status" value="1"/>
</dbReference>
<evidence type="ECO:0000256" key="16">
    <source>
        <dbReference type="PIRSR" id="PIRSR006769-3"/>
    </source>
</evidence>
<proteinExistence type="inferred from homology"/>
<dbReference type="EMBL" id="FNQF01000002">
    <property type="protein sequence ID" value="SDZ87031.1"/>
    <property type="molecule type" value="Genomic_DNA"/>
</dbReference>
<evidence type="ECO:0000256" key="11">
    <source>
        <dbReference type="ARBA" id="ARBA00023002"/>
    </source>
</evidence>
<keyword evidence="10 13" id="KW-0521">NADP</keyword>
<dbReference type="InterPro" id="IPR004794">
    <property type="entry name" value="Eubact_RibD"/>
</dbReference>
<keyword evidence="8 13" id="KW-0378">Hydrolase</keyword>
<protein>
    <recommendedName>
        <fullName evidence="13">Riboflavin biosynthesis protein RibD</fullName>
    </recommendedName>
    <domain>
        <recommendedName>
            <fullName evidence="13">Diaminohydroxyphosphoribosylaminopyrimidine deaminase</fullName>
            <shortName evidence="13">DRAP deaminase</shortName>
            <ecNumber evidence="13">3.5.4.26</ecNumber>
        </recommendedName>
        <alternativeName>
            <fullName evidence="13">Riboflavin-specific deaminase</fullName>
        </alternativeName>
    </domain>
    <domain>
        <recommendedName>
            <fullName evidence="13">5-amino-6-(5-phosphoribosylamino)uracil reductase</fullName>
            <ecNumber evidence="13">1.1.1.193</ecNumber>
        </recommendedName>
        <alternativeName>
            <fullName evidence="13">HTP reductase</fullName>
        </alternativeName>
    </domain>
</protein>
<keyword evidence="19" id="KW-1185">Reference proteome</keyword>
<dbReference type="Pfam" id="PF00383">
    <property type="entry name" value="dCMP_cyt_deam_1"/>
    <property type="match status" value="1"/>
</dbReference>
<evidence type="ECO:0000313" key="19">
    <source>
        <dbReference type="Proteomes" id="UP000198820"/>
    </source>
</evidence>
<dbReference type="UniPathway" id="UPA00275">
    <property type="reaction ID" value="UER00401"/>
</dbReference>
<sequence>MNIHEKYMSRCIQLAKKGLGSTYPNPLVGCVIVHKNKIIGEGWHEKAGEAHAEVRAIASVKNHELLKESQIYVSLEPCSHYGKTPPCANLIIDKKIPEIIIGAVDPFAEVSGNGIKKLFEAGRKVRVGVLEKECLDLNKRFNTFHQKKRPYIILKWAETPDSFVAPKTQDGIFWISNPYSKQMVHKWRSEEVAIIVGTNTALKDNPQLNTRSWSGKSPIRIVIDKNLKLTEDLHLFDASVQTYIFHHLELNAKDKKNLNYIGIDFSKNVLNQLMEKLYQLKIQSVIIEGGSQTLQSFIDQNLWDEARVFTGQNKLNNGIKAPKFDFTPILTEKISTDIFKTYRND</sequence>
<feature type="binding site" evidence="15">
    <location>
        <position position="208"/>
    </location>
    <ligand>
        <name>substrate</name>
    </ligand>
</feature>
<comment type="catalytic activity">
    <reaction evidence="13">
        <text>2,5-diamino-6-hydroxy-4-(5-phosphoribosylamino)-pyrimidine + H2O + H(+) = 5-amino-6-(5-phospho-D-ribosylamino)uracil + NH4(+)</text>
        <dbReference type="Rhea" id="RHEA:21868"/>
        <dbReference type="ChEBI" id="CHEBI:15377"/>
        <dbReference type="ChEBI" id="CHEBI:15378"/>
        <dbReference type="ChEBI" id="CHEBI:28938"/>
        <dbReference type="ChEBI" id="CHEBI:58453"/>
        <dbReference type="ChEBI" id="CHEBI:58614"/>
        <dbReference type="EC" id="3.5.4.26"/>
    </reaction>
</comment>
<dbReference type="InterPro" id="IPR016192">
    <property type="entry name" value="APOBEC/CMP_deaminase_Zn-bd"/>
</dbReference>
<organism evidence="18 19">
    <name type="scientific">Psychroflexus halocasei</name>
    <dbReference type="NCBI Taxonomy" id="908615"/>
    <lineage>
        <taxon>Bacteria</taxon>
        <taxon>Pseudomonadati</taxon>
        <taxon>Bacteroidota</taxon>
        <taxon>Flavobacteriia</taxon>
        <taxon>Flavobacteriales</taxon>
        <taxon>Flavobacteriaceae</taxon>
        <taxon>Psychroflexus</taxon>
    </lineage>
</organism>
<dbReference type="AlphaFoldDB" id="A0A1H3WJP9"/>
<feature type="binding site" evidence="16">
    <location>
        <position position="78"/>
    </location>
    <ligand>
        <name>Zn(2+)</name>
        <dbReference type="ChEBI" id="CHEBI:29105"/>
        <note>catalytic</note>
    </ligand>
</feature>
<comment type="function">
    <text evidence="1 13">Converts 2,5-diamino-6-(ribosylamino)-4(3h)-pyrimidinone 5'-phosphate into 5-amino-6-(ribosylamino)-2,4(1h,3h)-pyrimidinedione 5'-phosphate.</text>
</comment>
<keyword evidence="11 13" id="KW-0560">Oxidoreductase</keyword>
<keyword evidence="9 13" id="KW-0862">Zinc</keyword>
<dbReference type="STRING" id="908615.SAMN05421540_10221"/>
<dbReference type="PANTHER" id="PTHR38011:SF7">
    <property type="entry name" value="2,5-DIAMINO-6-RIBOSYLAMINO-4(3H)-PYRIMIDINONE 5'-PHOSPHATE REDUCTASE"/>
    <property type="match status" value="1"/>
</dbReference>
<accession>A0A1H3WJP9</accession>
<feature type="binding site" evidence="15">
    <location>
        <begin position="290"/>
        <end position="296"/>
    </location>
    <ligand>
        <name>NADP(+)</name>
        <dbReference type="ChEBI" id="CHEBI:58349"/>
    </ligand>
</feature>
<evidence type="ECO:0000256" key="5">
    <source>
        <dbReference type="ARBA" id="ARBA00007417"/>
    </source>
</evidence>
<dbReference type="NCBIfam" id="TIGR00326">
    <property type="entry name" value="eubact_ribD"/>
    <property type="match status" value="1"/>
</dbReference>
<feature type="binding site" evidence="15">
    <location>
        <position position="157"/>
    </location>
    <ligand>
        <name>NADP(+)</name>
        <dbReference type="ChEBI" id="CHEBI:58349"/>
    </ligand>
</feature>
<feature type="binding site" evidence="15">
    <location>
        <position position="204"/>
    </location>
    <ligand>
        <name>NADP(+)</name>
        <dbReference type="ChEBI" id="CHEBI:58349"/>
    </ligand>
</feature>
<dbReference type="GO" id="GO:0009231">
    <property type="term" value="P:riboflavin biosynthetic process"/>
    <property type="evidence" value="ECO:0007669"/>
    <property type="project" value="UniProtKB-UniPathway"/>
</dbReference>
<dbReference type="InterPro" id="IPR016193">
    <property type="entry name" value="Cytidine_deaminase-like"/>
</dbReference>
<evidence type="ECO:0000256" key="15">
    <source>
        <dbReference type="PIRSR" id="PIRSR006769-2"/>
    </source>
</evidence>
<dbReference type="SUPFAM" id="SSF53927">
    <property type="entry name" value="Cytidine deaminase-like"/>
    <property type="match status" value="1"/>
</dbReference>
<dbReference type="EC" id="3.5.4.26" evidence="13"/>